<accession>A0A0A9B049</accession>
<name>A0A0A9B049_ARUDO</name>
<dbReference type="AlphaFoldDB" id="A0A0A9B049"/>
<reference evidence="1" key="1">
    <citation type="submission" date="2014-09" db="EMBL/GenBank/DDBJ databases">
        <authorList>
            <person name="Magalhaes I.L.F."/>
            <person name="Oliveira U."/>
            <person name="Santos F.R."/>
            <person name="Vidigal T.H.D.A."/>
            <person name="Brescovit A.D."/>
            <person name="Santos A.J."/>
        </authorList>
    </citation>
    <scope>NUCLEOTIDE SEQUENCE</scope>
    <source>
        <tissue evidence="1">Shoot tissue taken approximately 20 cm above the soil surface</tissue>
    </source>
</reference>
<reference evidence="1" key="2">
    <citation type="journal article" date="2015" name="Data Brief">
        <title>Shoot transcriptome of the giant reed, Arundo donax.</title>
        <authorList>
            <person name="Barrero R.A."/>
            <person name="Guerrero F.D."/>
            <person name="Moolhuijzen P."/>
            <person name="Goolsby J.A."/>
            <person name="Tidwell J."/>
            <person name="Bellgard S.E."/>
            <person name="Bellgard M.I."/>
        </authorList>
    </citation>
    <scope>NUCLEOTIDE SEQUENCE</scope>
    <source>
        <tissue evidence="1">Shoot tissue taken approximately 20 cm above the soil surface</tissue>
    </source>
</reference>
<protein>
    <submittedName>
        <fullName evidence="1">Uncharacterized protein</fullName>
    </submittedName>
</protein>
<evidence type="ECO:0000313" key="1">
    <source>
        <dbReference type="EMBL" id="JAD56736.1"/>
    </source>
</evidence>
<organism evidence="1">
    <name type="scientific">Arundo donax</name>
    <name type="common">Giant reed</name>
    <name type="synonym">Donax arundinaceus</name>
    <dbReference type="NCBI Taxonomy" id="35708"/>
    <lineage>
        <taxon>Eukaryota</taxon>
        <taxon>Viridiplantae</taxon>
        <taxon>Streptophyta</taxon>
        <taxon>Embryophyta</taxon>
        <taxon>Tracheophyta</taxon>
        <taxon>Spermatophyta</taxon>
        <taxon>Magnoliopsida</taxon>
        <taxon>Liliopsida</taxon>
        <taxon>Poales</taxon>
        <taxon>Poaceae</taxon>
        <taxon>PACMAD clade</taxon>
        <taxon>Arundinoideae</taxon>
        <taxon>Arundineae</taxon>
        <taxon>Arundo</taxon>
    </lineage>
</organism>
<dbReference type="EMBL" id="GBRH01241159">
    <property type="protein sequence ID" value="JAD56736.1"/>
    <property type="molecule type" value="Transcribed_RNA"/>
</dbReference>
<proteinExistence type="predicted"/>
<sequence length="34" mass="3706">MQSVCLKEAKGGAQVGVSSVPYYWLGCLRVSEIF</sequence>